<dbReference type="InterPro" id="IPR036259">
    <property type="entry name" value="MFS_trans_sf"/>
</dbReference>
<evidence type="ECO:0000313" key="11">
    <source>
        <dbReference type="Proteomes" id="UP000613401"/>
    </source>
</evidence>
<gene>
    <name evidence="10" type="ORF">GCG54_00008379</name>
</gene>
<evidence type="ECO:0000256" key="8">
    <source>
        <dbReference type="SAM" id="Phobius"/>
    </source>
</evidence>
<accession>A0A8H4CHR9</accession>
<feature type="transmembrane region" description="Helical" evidence="8">
    <location>
        <begin position="251"/>
        <end position="274"/>
    </location>
</feature>
<feature type="transmembrane region" description="Helical" evidence="8">
    <location>
        <begin position="216"/>
        <end position="239"/>
    </location>
</feature>
<keyword evidence="4 8" id="KW-0812">Transmembrane</keyword>
<reference evidence="10" key="1">
    <citation type="journal article" date="2020" name="Phytopathology">
        <title>Genome sequence and comparative analysis of Colletotrichum gloeosporioides isolated from Liriodendron leaves.</title>
        <authorList>
            <person name="Fu F.F."/>
            <person name="Hao Z."/>
            <person name="Wang P."/>
            <person name="Lu Y."/>
            <person name="Xue L.J."/>
            <person name="Wei G."/>
            <person name="Tian Y."/>
            <person name="Baishi H."/>
            <person name="Xu H."/>
            <person name="Shi J."/>
            <person name="Cheng T."/>
            <person name="Wang G."/>
            <person name="Yi Y."/>
            <person name="Chen J."/>
        </authorList>
    </citation>
    <scope>NUCLEOTIDE SEQUENCE</scope>
    <source>
        <strain evidence="10">Lc1</strain>
    </source>
</reference>
<protein>
    <submittedName>
        <fullName evidence="10">MFS thioclapurine efflux transporter tcpA</fullName>
    </submittedName>
</protein>
<feature type="transmembrane region" description="Helical" evidence="8">
    <location>
        <begin position="280"/>
        <end position="302"/>
    </location>
</feature>
<dbReference type="FunFam" id="1.20.1720.10:FF:000013">
    <property type="entry name" value="Related to multidrug resistance proteins"/>
    <property type="match status" value="1"/>
</dbReference>
<dbReference type="InterPro" id="IPR020846">
    <property type="entry name" value="MFS_dom"/>
</dbReference>
<proteinExistence type="inferred from homology"/>
<dbReference type="AlphaFoldDB" id="A0A8H4CHR9"/>
<dbReference type="Pfam" id="PF07690">
    <property type="entry name" value="MFS_1"/>
    <property type="match status" value="1"/>
</dbReference>
<feature type="transmembrane region" description="Helical" evidence="8">
    <location>
        <begin position="527"/>
        <end position="547"/>
    </location>
</feature>
<evidence type="ECO:0000256" key="2">
    <source>
        <dbReference type="ARBA" id="ARBA00008335"/>
    </source>
</evidence>
<feature type="compositionally biased region" description="Basic and acidic residues" evidence="7">
    <location>
        <begin position="571"/>
        <end position="580"/>
    </location>
</feature>
<feature type="region of interest" description="Disordered" evidence="7">
    <location>
        <begin position="1"/>
        <end position="45"/>
    </location>
</feature>
<dbReference type="GO" id="GO:0012505">
    <property type="term" value="C:endomembrane system"/>
    <property type="evidence" value="ECO:0007669"/>
    <property type="project" value="UniProtKB-SubCell"/>
</dbReference>
<dbReference type="EMBL" id="WVTB01000052">
    <property type="protein sequence ID" value="KAF3803877.1"/>
    <property type="molecule type" value="Genomic_DNA"/>
</dbReference>
<dbReference type="Gene3D" id="1.20.1250.20">
    <property type="entry name" value="MFS general substrate transporter like domains"/>
    <property type="match status" value="1"/>
</dbReference>
<dbReference type="GO" id="GO:0046943">
    <property type="term" value="F:carboxylic acid transmembrane transporter activity"/>
    <property type="evidence" value="ECO:0007669"/>
    <property type="project" value="UniProtKB-ARBA"/>
</dbReference>
<organism evidence="10 11">
    <name type="scientific">Colletotrichum gloeosporioides</name>
    <name type="common">Anthracnose fungus</name>
    <name type="synonym">Glomerella cingulata</name>
    <dbReference type="NCBI Taxonomy" id="474922"/>
    <lineage>
        <taxon>Eukaryota</taxon>
        <taxon>Fungi</taxon>
        <taxon>Dikarya</taxon>
        <taxon>Ascomycota</taxon>
        <taxon>Pezizomycotina</taxon>
        <taxon>Sordariomycetes</taxon>
        <taxon>Hypocreomycetidae</taxon>
        <taxon>Glomerellales</taxon>
        <taxon>Glomerellaceae</taxon>
        <taxon>Colletotrichum</taxon>
        <taxon>Colletotrichum gloeosporioides species complex</taxon>
    </lineage>
</organism>
<sequence length="580" mass="62580">MNEKPDPADSSPREAGGIITNTLESSQTPETVMESPTSTDKNPEAHTFNEQTNYVSKVKVITIFLACASVDLVALMDQTTLAASLSIVGNYLHAGQQLSWLANGYFITSTVGQLLYGRLSDIWSRKVILMVGLAIFGLGSLASSLAQTATQLIIFRCFTGLGGGGLMTVAQMIVSDVATLLLTPQFLQGAVTALANGIGPVIGGTLSSKGGDSWRWIFRLNLPLTALSAVCALFFMPLRKVTGDWKLKTRAIDFVGILLALAGTTSLMLGLTWGGGEYPWASAAVLTTLLVGFFICVVFVLWQWKGPRYPLVPLDIFRARMTIGACITMAINGWNFVVQVYYIPTFYQFVYNYGATRSGVMLLPITLVQTASSTLSGLIVHWVGRYRECILFGWLCWSVGLGLMSTLDETSGLGKQIGYSLLIGVGVGNTLQPALVAIQAGVPRKDMAVVTSFRNFVRNLGATFGLAICGTILNNIVKSSVNGLDLGVEQRDSLLSNPQQYISSLSDEDAQRIRAVLAPAYQKSFKVIFELGSGLAAAAFIVAWFLMPHIDLSRTDDHKLKEEGHQAQLKENADAAEKSP</sequence>
<evidence type="ECO:0000259" key="9">
    <source>
        <dbReference type="PROSITE" id="PS50850"/>
    </source>
</evidence>
<feature type="domain" description="Major facilitator superfamily (MFS) profile" evidence="9">
    <location>
        <begin position="63"/>
        <end position="551"/>
    </location>
</feature>
<feature type="transmembrane region" description="Helical" evidence="8">
    <location>
        <begin position="127"/>
        <end position="146"/>
    </location>
</feature>
<dbReference type="GO" id="GO:0005886">
    <property type="term" value="C:plasma membrane"/>
    <property type="evidence" value="ECO:0007669"/>
    <property type="project" value="TreeGrafter"/>
</dbReference>
<evidence type="ECO:0000256" key="6">
    <source>
        <dbReference type="ARBA" id="ARBA00023136"/>
    </source>
</evidence>
<feature type="transmembrane region" description="Helical" evidence="8">
    <location>
        <begin position="152"/>
        <end position="174"/>
    </location>
</feature>
<dbReference type="PANTHER" id="PTHR23501">
    <property type="entry name" value="MAJOR FACILITATOR SUPERFAMILY"/>
    <property type="match status" value="1"/>
</dbReference>
<evidence type="ECO:0000313" key="10">
    <source>
        <dbReference type="EMBL" id="KAF3803877.1"/>
    </source>
</evidence>
<comment type="subcellular location">
    <subcellularLocation>
        <location evidence="1">Endomembrane system</location>
        <topology evidence="1">Multi-pass membrane protein</topology>
    </subcellularLocation>
</comment>
<comment type="caution">
    <text evidence="10">The sequence shown here is derived from an EMBL/GenBank/DDBJ whole genome shotgun (WGS) entry which is preliminary data.</text>
</comment>
<feature type="transmembrane region" description="Helical" evidence="8">
    <location>
        <begin position="459"/>
        <end position="477"/>
    </location>
</feature>
<feature type="transmembrane region" description="Helical" evidence="8">
    <location>
        <begin position="323"/>
        <end position="342"/>
    </location>
</feature>
<evidence type="ECO:0000256" key="1">
    <source>
        <dbReference type="ARBA" id="ARBA00004127"/>
    </source>
</evidence>
<dbReference type="Proteomes" id="UP000613401">
    <property type="component" value="Unassembled WGS sequence"/>
</dbReference>
<feature type="transmembrane region" description="Helical" evidence="8">
    <location>
        <begin position="390"/>
        <end position="407"/>
    </location>
</feature>
<reference evidence="10" key="2">
    <citation type="submission" date="2020-03" db="EMBL/GenBank/DDBJ databases">
        <authorList>
            <person name="Fu F.-F."/>
            <person name="Chen J."/>
        </authorList>
    </citation>
    <scope>NUCLEOTIDE SEQUENCE</scope>
    <source>
        <strain evidence="10">Lc1</strain>
    </source>
</reference>
<feature type="transmembrane region" description="Helical" evidence="8">
    <location>
        <begin position="419"/>
        <end position="438"/>
    </location>
</feature>
<dbReference type="Gene3D" id="1.20.1720.10">
    <property type="entry name" value="Multidrug resistance protein D"/>
    <property type="match status" value="1"/>
</dbReference>
<feature type="compositionally biased region" description="Polar residues" evidence="7">
    <location>
        <begin position="19"/>
        <end position="40"/>
    </location>
</feature>
<keyword evidence="11" id="KW-1185">Reference proteome</keyword>
<evidence type="ECO:0000256" key="7">
    <source>
        <dbReference type="SAM" id="MobiDB-lite"/>
    </source>
</evidence>
<evidence type="ECO:0000256" key="4">
    <source>
        <dbReference type="ARBA" id="ARBA00022692"/>
    </source>
</evidence>
<keyword evidence="6 8" id="KW-0472">Membrane</keyword>
<keyword evidence="5 8" id="KW-1133">Transmembrane helix</keyword>
<feature type="region of interest" description="Disordered" evidence="7">
    <location>
        <begin position="559"/>
        <end position="580"/>
    </location>
</feature>
<evidence type="ECO:0000256" key="3">
    <source>
        <dbReference type="ARBA" id="ARBA00022448"/>
    </source>
</evidence>
<dbReference type="PROSITE" id="PS50850">
    <property type="entry name" value="MFS"/>
    <property type="match status" value="1"/>
</dbReference>
<feature type="transmembrane region" description="Helical" evidence="8">
    <location>
        <begin position="362"/>
        <end position="383"/>
    </location>
</feature>
<keyword evidence="3" id="KW-0813">Transport</keyword>
<name>A0A8H4CHR9_COLGL</name>
<evidence type="ECO:0000256" key="5">
    <source>
        <dbReference type="ARBA" id="ARBA00022989"/>
    </source>
</evidence>
<dbReference type="SUPFAM" id="SSF103473">
    <property type="entry name" value="MFS general substrate transporter"/>
    <property type="match status" value="1"/>
</dbReference>
<comment type="similarity">
    <text evidence="2">Belongs to the major facilitator superfamily.</text>
</comment>
<dbReference type="GeneID" id="69015520"/>
<dbReference type="RefSeq" id="XP_045263036.1">
    <property type="nucleotide sequence ID" value="XM_045408346.1"/>
</dbReference>
<dbReference type="InterPro" id="IPR011701">
    <property type="entry name" value="MFS"/>
</dbReference>
<dbReference type="PANTHER" id="PTHR23501:SF189">
    <property type="entry name" value="DRUG TRANSPORTER, PUTATIVE (AFU_ORTHOLOGUE AFUA_4G03920)-RELATED"/>
    <property type="match status" value="1"/>
</dbReference>
<dbReference type="PRINTS" id="PR01036">
    <property type="entry name" value="TCRTETB"/>
</dbReference>